<keyword evidence="2" id="KW-0812">Transmembrane</keyword>
<feature type="transmembrane region" description="Helical" evidence="2">
    <location>
        <begin position="486"/>
        <end position="506"/>
    </location>
</feature>
<dbReference type="AlphaFoldDB" id="A0A194UXM8"/>
<keyword evidence="2" id="KW-1133">Transmembrane helix</keyword>
<feature type="compositionally biased region" description="Basic and acidic residues" evidence="1">
    <location>
        <begin position="572"/>
        <end position="583"/>
    </location>
</feature>
<dbReference type="Pfam" id="PF01544">
    <property type="entry name" value="CorA"/>
    <property type="match status" value="1"/>
</dbReference>
<name>A0A194UXM8_CYTMA</name>
<evidence type="ECO:0000256" key="1">
    <source>
        <dbReference type="SAM" id="MobiDB-lite"/>
    </source>
</evidence>
<proteinExistence type="predicted"/>
<keyword evidence="2" id="KW-0472">Membrane</keyword>
<gene>
    <name evidence="3" type="ORF">VP1G_03700</name>
</gene>
<evidence type="ECO:0000313" key="4">
    <source>
        <dbReference type="Proteomes" id="UP000078576"/>
    </source>
</evidence>
<dbReference type="EMBL" id="KN714688">
    <property type="protein sequence ID" value="KUI56408.1"/>
    <property type="molecule type" value="Genomic_DNA"/>
</dbReference>
<evidence type="ECO:0000313" key="3">
    <source>
        <dbReference type="EMBL" id="KUI56408.1"/>
    </source>
</evidence>
<reference evidence="4" key="1">
    <citation type="submission" date="2014-12" db="EMBL/GenBank/DDBJ databases">
        <title>Genome Sequence of Valsa Canker Pathogens Uncovers a Specific Adaption of Colonization on Woody Bark.</title>
        <authorList>
            <person name="Yin Z."/>
            <person name="Liu H."/>
            <person name="Gao X."/>
            <person name="Li Z."/>
            <person name="Song N."/>
            <person name="Ke X."/>
            <person name="Dai Q."/>
            <person name="Wu Y."/>
            <person name="Sun Y."/>
            <person name="Xu J.-R."/>
            <person name="Kang Z.K."/>
            <person name="Wang L."/>
            <person name="Huang L."/>
        </authorList>
    </citation>
    <scope>NUCLEOTIDE SEQUENCE [LARGE SCALE GENOMIC DNA]</scope>
    <source>
        <strain evidence="4">SXYL134</strain>
    </source>
</reference>
<sequence length="591" mass="67155">MSDRTQFARDERPKAHSFWDQAAVPGENDDDFKPFKSREYTGAAGIFRPKDEHCGIWHSPPNKACHASFGDQGTTASVSCCGTLVQMSQYLGVGHSGVFSLDQESTDEPYCTNARAERLNNLSADIHTGDYTLGLLLSEDLSPNEPLEVKWVNWRWSRYEYETSHPGVRAFIQWIVHNNIVLQQLLLENTSDRSVEVVSTLDLGMKTRDLDYPDREFLFNKNSTRGYTHISGPQGYGHVCVHPFLDGNSSSMKRVRSVASVTAVFVNGKAVKMNDGPEFHDHHTLEGQSSVEMRFIWLPEATDELALLCWVASLETVKSAMALFFDRHSKQEYHVWDDTTMVLNTWQTELHLSFFVLVGKELGVENSTLSLSVLGSRRNLSIKEDDSQNFEQLLQVVDEDLTSVLNTLQRWSTREKDRGREQPRWTHNDERKYRGAITKVQGSTERHIRDLEIRRDNMRKLREALTTHRERIRQDLEFHWNENIRYFTYVTVIFLPLGFASSFYSMSGAPDHSLIISLVEFAIAAFAVTVILLISAKSIFSAATKLSVSSRKRTGKPTALAMTKSLLAREIQEANEHNSEQGRKSHNNGSG</sequence>
<dbReference type="Gene3D" id="1.20.58.340">
    <property type="entry name" value="Magnesium transport protein CorA, transmembrane region"/>
    <property type="match status" value="1"/>
</dbReference>
<accession>A0A194UXM8</accession>
<dbReference type="STRING" id="694573.A0A194UXM8"/>
<keyword evidence="4" id="KW-1185">Reference proteome</keyword>
<feature type="transmembrane region" description="Helical" evidence="2">
    <location>
        <begin position="512"/>
        <end position="536"/>
    </location>
</feature>
<evidence type="ECO:0000256" key="2">
    <source>
        <dbReference type="SAM" id="Phobius"/>
    </source>
</evidence>
<protein>
    <submittedName>
        <fullName evidence="3">Uncharacterized protein</fullName>
    </submittedName>
</protein>
<feature type="compositionally biased region" description="Basic and acidic residues" evidence="1">
    <location>
        <begin position="1"/>
        <end position="14"/>
    </location>
</feature>
<feature type="region of interest" description="Disordered" evidence="1">
    <location>
        <begin position="1"/>
        <end position="31"/>
    </location>
</feature>
<dbReference type="Proteomes" id="UP000078576">
    <property type="component" value="Unassembled WGS sequence"/>
</dbReference>
<dbReference type="InterPro" id="IPR002523">
    <property type="entry name" value="MgTranspt_CorA/ZnTranspt_ZntB"/>
</dbReference>
<dbReference type="OrthoDB" id="5361176at2759"/>
<feature type="region of interest" description="Disordered" evidence="1">
    <location>
        <begin position="572"/>
        <end position="591"/>
    </location>
</feature>
<organism evidence="3 4">
    <name type="scientific">Cytospora mali</name>
    <name type="common">Apple Valsa canker fungus</name>
    <name type="synonym">Valsa mali</name>
    <dbReference type="NCBI Taxonomy" id="578113"/>
    <lineage>
        <taxon>Eukaryota</taxon>
        <taxon>Fungi</taxon>
        <taxon>Dikarya</taxon>
        <taxon>Ascomycota</taxon>
        <taxon>Pezizomycotina</taxon>
        <taxon>Sordariomycetes</taxon>
        <taxon>Sordariomycetidae</taxon>
        <taxon>Diaporthales</taxon>
        <taxon>Cytosporaceae</taxon>
        <taxon>Cytospora</taxon>
    </lineage>
</organism>